<reference evidence="3" key="1">
    <citation type="journal article" date="2013" name="Science">
        <title>The Amborella genome and the evolution of flowering plants.</title>
        <authorList>
            <consortium name="Amborella Genome Project"/>
        </authorList>
    </citation>
    <scope>NUCLEOTIDE SEQUENCE [LARGE SCALE GENOMIC DNA]</scope>
</reference>
<organism evidence="2 3">
    <name type="scientific">Amborella trichopoda</name>
    <dbReference type="NCBI Taxonomy" id="13333"/>
    <lineage>
        <taxon>Eukaryota</taxon>
        <taxon>Viridiplantae</taxon>
        <taxon>Streptophyta</taxon>
        <taxon>Embryophyta</taxon>
        <taxon>Tracheophyta</taxon>
        <taxon>Spermatophyta</taxon>
        <taxon>Magnoliopsida</taxon>
        <taxon>Amborellales</taxon>
        <taxon>Amborellaceae</taxon>
        <taxon>Amborella</taxon>
    </lineage>
</organism>
<feature type="compositionally biased region" description="Basic and acidic residues" evidence="1">
    <location>
        <begin position="89"/>
        <end position="102"/>
    </location>
</feature>
<dbReference type="EMBL" id="KI392311">
    <property type="protein sequence ID" value="ERN17897.1"/>
    <property type="molecule type" value="Genomic_DNA"/>
</dbReference>
<sequence length="102" mass="11485">MPAAASSDHYEDPSVSKYWHTSLVAGIHRIPAKGTKDSSFPLKLGQQQLGPAIIPRNGRDLIINLWIHNISAELEVRPKPKPHLHKRDNRQLVREKPKQGSN</sequence>
<gene>
    <name evidence="2" type="ORF">AMTR_s00047p00224810</name>
</gene>
<feature type="compositionally biased region" description="Basic residues" evidence="1">
    <location>
        <begin position="79"/>
        <end position="88"/>
    </location>
</feature>
<evidence type="ECO:0000313" key="3">
    <source>
        <dbReference type="Proteomes" id="UP000017836"/>
    </source>
</evidence>
<name>U5D8Z3_AMBTC</name>
<proteinExistence type="predicted"/>
<protein>
    <submittedName>
        <fullName evidence="2">Uncharacterized protein</fullName>
    </submittedName>
</protein>
<accession>U5D8Z3</accession>
<evidence type="ECO:0000256" key="1">
    <source>
        <dbReference type="SAM" id="MobiDB-lite"/>
    </source>
</evidence>
<dbReference type="Gramene" id="ERN17897">
    <property type="protein sequence ID" value="ERN17897"/>
    <property type="gene ID" value="AMTR_s00047p00224810"/>
</dbReference>
<dbReference type="HOGENOM" id="CLU_2281221_0_0_1"/>
<evidence type="ECO:0000313" key="2">
    <source>
        <dbReference type="EMBL" id="ERN17897.1"/>
    </source>
</evidence>
<keyword evidence="3" id="KW-1185">Reference proteome</keyword>
<feature type="region of interest" description="Disordered" evidence="1">
    <location>
        <begin position="78"/>
        <end position="102"/>
    </location>
</feature>
<dbReference type="Proteomes" id="UP000017836">
    <property type="component" value="Unassembled WGS sequence"/>
</dbReference>
<dbReference type="AlphaFoldDB" id="U5D8Z3"/>